<dbReference type="GO" id="GO:0000156">
    <property type="term" value="F:phosphorelay response regulator activity"/>
    <property type="evidence" value="ECO:0007669"/>
    <property type="project" value="TreeGrafter"/>
</dbReference>
<dbReference type="GO" id="GO:0000976">
    <property type="term" value="F:transcription cis-regulatory region binding"/>
    <property type="evidence" value="ECO:0007669"/>
    <property type="project" value="TreeGrafter"/>
</dbReference>
<dbReference type="Pfam" id="PF00486">
    <property type="entry name" value="Trans_reg_C"/>
    <property type="match status" value="1"/>
</dbReference>
<dbReference type="GO" id="GO:0032993">
    <property type="term" value="C:protein-DNA complex"/>
    <property type="evidence" value="ECO:0007669"/>
    <property type="project" value="TreeGrafter"/>
</dbReference>
<dbReference type="SMART" id="SM00448">
    <property type="entry name" value="REC"/>
    <property type="match status" value="1"/>
</dbReference>
<evidence type="ECO:0000256" key="2">
    <source>
        <dbReference type="ARBA" id="ARBA00023012"/>
    </source>
</evidence>
<evidence type="ECO:0000313" key="10">
    <source>
        <dbReference type="EMBL" id="QGX97010.1"/>
    </source>
</evidence>
<dbReference type="CDD" id="cd17574">
    <property type="entry name" value="REC_OmpR"/>
    <property type="match status" value="1"/>
</dbReference>
<evidence type="ECO:0000259" key="9">
    <source>
        <dbReference type="PROSITE" id="PS51755"/>
    </source>
</evidence>
<evidence type="ECO:0000256" key="6">
    <source>
        <dbReference type="PROSITE-ProRule" id="PRU00169"/>
    </source>
</evidence>
<protein>
    <submittedName>
        <fullName evidence="10">DNA-binding response regulator</fullName>
    </submittedName>
</protein>
<evidence type="ECO:0000313" key="11">
    <source>
        <dbReference type="Proteomes" id="UP000428330"/>
    </source>
</evidence>
<sequence>MADILIIDDDPQIRDVLRIALKKAGHAVAEAGDGAEGLAKARNGRADLIVLDIGMPEMDGLELCRRLRGEGNDTPVLFLTARDEEIDRILGFELGGDDYVTKPFSPRELIARIRAILKRSEGRGGAGNGPVMSHGALRLDPARHLCSFDSTSITLTGREMALLEHLMRHPEHVATKAQLTDAVYGPHIHVSERTLDSHLRNLRSKLADAGCEAAIETVHGVGIRMGSCAPG</sequence>
<keyword evidence="4 7" id="KW-0238">DNA-binding</keyword>
<evidence type="ECO:0000256" key="3">
    <source>
        <dbReference type="ARBA" id="ARBA00023015"/>
    </source>
</evidence>
<feature type="domain" description="OmpR/PhoB-type" evidence="9">
    <location>
        <begin position="129"/>
        <end position="227"/>
    </location>
</feature>
<dbReference type="InterPro" id="IPR039420">
    <property type="entry name" value="WalR-like"/>
</dbReference>
<dbReference type="InterPro" id="IPR001789">
    <property type="entry name" value="Sig_transdc_resp-reg_receiver"/>
</dbReference>
<dbReference type="RefSeq" id="WP_157705514.1">
    <property type="nucleotide sequence ID" value="NZ_CP034348.1"/>
</dbReference>
<gene>
    <name evidence="10" type="ORF">EI983_01455</name>
</gene>
<evidence type="ECO:0000256" key="4">
    <source>
        <dbReference type="ARBA" id="ARBA00023125"/>
    </source>
</evidence>
<dbReference type="Proteomes" id="UP000428330">
    <property type="component" value="Chromosome"/>
</dbReference>
<dbReference type="Gene3D" id="3.40.50.2300">
    <property type="match status" value="1"/>
</dbReference>
<accession>A0A6I6IJ90</accession>
<evidence type="ECO:0000256" key="1">
    <source>
        <dbReference type="ARBA" id="ARBA00022553"/>
    </source>
</evidence>
<evidence type="ECO:0000256" key="5">
    <source>
        <dbReference type="ARBA" id="ARBA00023163"/>
    </source>
</evidence>
<evidence type="ECO:0000256" key="7">
    <source>
        <dbReference type="PROSITE-ProRule" id="PRU01091"/>
    </source>
</evidence>
<dbReference type="PANTHER" id="PTHR48111">
    <property type="entry name" value="REGULATOR OF RPOS"/>
    <property type="match status" value="1"/>
</dbReference>
<dbReference type="AlphaFoldDB" id="A0A6I6IJ90"/>
<evidence type="ECO:0000259" key="8">
    <source>
        <dbReference type="PROSITE" id="PS50110"/>
    </source>
</evidence>
<keyword evidence="11" id="KW-1185">Reference proteome</keyword>
<keyword evidence="1 6" id="KW-0597">Phosphoprotein</keyword>
<dbReference type="FunFam" id="3.40.50.2300:FF:000001">
    <property type="entry name" value="DNA-binding response regulator PhoB"/>
    <property type="match status" value="1"/>
</dbReference>
<dbReference type="KEGG" id="rom:EI983_01455"/>
<dbReference type="InterPro" id="IPR016032">
    <property type="entry name" value="Sig_transdc_resp-reg_C-effctor"/>
</dbReference>
<dbReference type="OrthoDB" id="9802426at2"/>
<keyword evidence="2" id="KW-0902">Two-component regulatory system</keyword>
<dbReference type="InterPro" id="IPR036388">
    <property type="entry name" value="WH-like_DNA-bd_sf"/>
</dbReference>
<name>A0A6I6IJ90_9RHOB</name>
<dbReference type="CDD" id="cd00383">
    <property type="entry name" value="trans_reg_C"/>
    <property type="match status" value="1"/>
</dbReference>
<dbReference type="PROSITE" id="PS50110">
    <property type="entry name" value="RESPONSE_REGULATORY"/>
    <property type="match status" value="1"/>
</dbReference>
<dbReference type="PROSITE" id="PS51755">
    <property type="entry name" value="OMPR_PHOB"/>
    <property type="match status" value="1"/>
</dbReference>
<dbReference type="GO" id="GO:0005829">
    <property type="term" value="C:cytosol"/>
    <property type="evidence" value="ECO:0007669"/>
    <property type="project" value="TreeGrafter"/>
</dbReference>
<dbReference type="PANTHER" id="PTHR48111:SF59">
    <property type="entry name" value="TRANSCRIPTIONAL REGULATORY PROTEIN BAER"/>
    <property type="match status" value="1"/>
</dbReference>
<keyword evidence="5" id="KW-0804">Transcription</keyword>
<dbReference type="Gene3D" id="6.10.250.690">
    <property type="match status" value="1"/>
</dbReference>
<dbReference type="InterPro" id="IPR001867">
    <property type="entry name" value="OmpR/PhoB-type_DNA-bd"/>
</dbReference>
<dbReference type="GO" id="GO:0006355">
    <property type="term" value="P:regulation of DNA-templated transcription"/>
    <property type="evidence" value="ECO:0007669"/>
    <property type="project" value="InterPro"/>
</dbReference>
<dbReference type="Pfam" id="PF00072">
    <property type="entry name" value="Response_reg"/>
    <property type="match status" value="1"/>
</dbReference>
<keyword evidence="3" id="KW-0805">Transcription regulation</keyword>
<dbReference type="SUPFAM" id="SSF52172">
    <property type="entry name" value="CheY-like"/>
    <property type="match status" value="1"/>
</dbReference>
<dbReference type="EMBL" id="CP034348">
    <property type="protein sequence ID" value="QGX97010.1"/>
    <property type="molecule type" value="Genomic_DNA"/>
</dbReference>
<dbReference type="InterPro" id="IPR011006">
    <property type="entry name" value="CheY-like_superfamily"/>
</dbReference>
<feature type="domain" description="Response regulatory" evidence="8">
    <location>
        <begin position="3"/>
        <end position="117"/>
    </location>
</feature>
<dbReference type="SUPFAM" id="SSF46894">
    <property type="entry name" value="C-terminal effector domain of the bipartite response regulators"/>
    <property type="match status" value="1"/>
</dbReference>
<reference evidence="11" key="1">
    <citation type="submission" date="2018-12" db="EMBL/GenBank/DDBJ databases">
        <title>Complete genome sequence of Roseovarius sp. MME-070.</title>
        <authorList>
            <person name="Nam Y.-D."/>
            <person name="Kang J."/>
            <person name="Chung W.-H."/>
            <person name="Park Y.S."/>
        </authorList>
    </citation>
    <scope>NUCLEOTIDE SEQUENCE [LARGE SCALE GENOMIC DNA]</scope>
    <source>
        <strain evidence="11">MME-070</strain>
    </source>
</reference>
<feature type="DNA-binding region" description="OmpR/PhoB-type" evidence="7">
    <location>
        <begin position="129"/>
        <end position="227"/>
    </location>
</feature>
<dbReference type="SMART" id="SM00862">
    <property type="entry name" value="Trans_reg_C"/>
    <property type="match status" value="1"/>
</dbReference>
<proteinExistence type="predicted"/>
<feature type="modified residue" description="4-aspartylphosphate" evidence="6">
    <location>
        <position position="52"/>
    </location>
</feature>
<dbReference type="Gene3D" id="1.10.10.10">
    <property type="entry name" value="Winged helix-like DNA-binding domain superfamily/Winged helix DNA-binding domain"/>
    <property type="match status" value="1"/>
</dbReference>
<organism evidence="10 11">
    <name type="scientific">Roseovarius faecimaris</name>
    <dbReference type="NCBI Taxonomy" id="2494550"/>
    <lineage>
        <taxon>Bacteria</taxon>
        <taxon>Pseudomonadati</taxon>
        <taxon>Pseudomonadota</taxon>
        <taxon>Alphaproteobacteria</taxon>
        <taxon>Rhodobacterales</taxon>
        <taxon>Roseobacteraceae</taxon>
        <taxon>Roseovarius</taxon>
    </lineage>
</organism>